<evidence type="ECO:0000313" key="4">
    <source>
        <dbReference type="Proteomes" id="UP000057043"/>
    </source>
</evidence>
<evidence type="ECO:0000313" key="2">
    <source>
        <dbReference type="EMBL" id="KUK97644.1"/>
    </source>
</evidence>
<organism evidence="1 4">
    <name type="scientific">Methanothrix harundinacea</name>
    <dbReference type="NCBI Taxonomy" id="301375"/>
    <lineage>
        <taxon>Archaea</taxon>
        <taxon>Methanobacteriati</taxon>
        <taxon>Methanobacteriota</taxon>
        <taxon>Stenosarchaea group</taxon>
        <taxon>Methanomicrobia</taxon>
        <taxon>Methanotrichales</taxon>
        <taxon>Methanotrichaceae</taxon>
        <taxon>Methanothrix</taxon>
    </lineage>
</organism>
<protein>
    <submittedName>
        <fullName evidence="1">Uncharacterized protein</fullName>
    </submittedName>
</protein>
<comment type="caution">
    <text evidence="1">The sequence shown here is derived from an EMBL/GenBank/DDBJ whole genome shotgun (WGS) entry which is preliminary data.</text>
</comment>
<dbReference type="EMBL" id="LGFT01000006">
    <property type="protein sequence ID" value="KUK45259.1"/>
    <property type="molecule type" value="Genomic_DNA"/>
</dbReference>
<evidence type="ECO:0000313" key="3">
    <source>
        <dbReference type="Proteomes" id="UP000053961"/>
    </source>
</evidence>
<dbReference type="Proteomes" id="UP000053961">
    <property type="component" value="Unassembled WGS sequence"/>
</dbReference>
<dbReference type="Proteomes" id="UP000057043">
    <property type="component" value="Unassembled WGS sequence"/>
</dbReference>
<sequence>MLSRSLAPILLLSQPLPLSREEPPHRLIAGEDLDGEAEESLLLAKLHKIPHTSPNVILISKTPSSLLFSISKPIPSKRAIIGRLVTRTSAEKPRSPCLLAR</sequence>
<evidence type="ECO:0000313" key="1">
    <source>
        <dbReference type="EMBL" id="KUK45259.1"/>
    </source>
</evidence>
<reference evidence="3 4" key="2">
    <citation type="journal article" date="2015" name="MBio">
        <title>Genome-Resolved Metagenomic Analysis Reveals Roles for Candidate Phyla and Other Microbial Community Members in Biogeochemical Transformations in Oil Reservoirs.</title>
        <authorList>
            <person name="Hu P."/>
            <person name="Tom L."/>
            <person name="Singh A."/>
            <person name="Thomas B.C."/>
            <person name="Baker B.J."/>
            <person name="Piceno Y.M."/>
            <person name="Andersen G.L."/>
            <person name="Banfield J.F."/>
        </authorList>
    </citation>
    <scope>NUCLEOTIDE SEQUENCE [LARGE SCALE GENOMIC DNA]</scope>
    <source>
        <strain evidence="1">57_489</strain>
    </source>
</reference>
<dbReference type="EMBL" id="LGHB01000001">
    <property type="protein sequence ID" value="KUK97644.1"/>
    <property type="molecule type" value="Genomic_DNA"/>
</dbReference>
<gene>
    <name evidence="1" type="ORF">XD72_0394</name>
    <name evidence="2" type="ORF">XE07_0058</name>
</gene>
<reference evidence="2" key="1">
    <citation type="journal article" date="2015" name="MBio">
        <title>Genome-resolved metagenomic analysis reveals roles for candidate phyla and other microbial community members in biogeochemical transformations in oil reservoirs.</title>
        <authorList>
            <person name="Hu P."/>
            <person name="Tom L."/>
            <person name="Singh A."/>
            <person name="Thomas B.C."/>
            <person name="Baker B.J."/>
            <person name="Piceno Y.M."/>
            <person name="Andersen G.L."/>
            <person name="Banfield J.F."/>
        </authorList>
    </citation>
    <scope>NUCLEOTIDE SEQUENCE [LARGE SCALE GENOMIC DNA]</scope>
    <source>
        <strain evidence="2">56_747</strain>
    </source>
</reference>
<name>A0A101FVN8_9EURY</name>
<proteinExistence type="predicted"/>
<dbReference type="AlphaFoldDB" id="A0A101FVN8"/>
<accession>A0A101FVN8</accession>